<dbReference type="Pfam" id="PF09553">
    <property type="entry name" value="RE_Eco47II"/>
    <property type="match status" value="1"/>
</dbReference>
<dbReference type="RefSeq" id="WP_001183572.1">
    <property type="nucleotide sequence ID" value="NZ_JACTCP010000001.1"/>
</dbReference>
<dbReference type="EMBL" id="MUOR01000019">
    <property type="protein sequence ID" value="OOP96522.1"/>
    <property type="molecule type" value="Genomic_DNA"/>
</dbReference>
<keyword evidence="1" id="KW-0378">Hydrolase</keyword>
<evidence type="ECO:0000313" key="2">
    <source>
        <dbReference type="Proteomes" id="UP000318399"/>
    </source>
</evidence>
<dbReference type="GO" id="GO:0009307">
    <property type="term" value="P:DNA restriction-modification system"/>
    <property type="evidence" value="ECO:0007669"/>
    <property type="project" value="InterPro"/>
</dbReference>
<protein>
    <submittedName>
        <fullName evidence="1">Restriction endonuclease</fullName>
    </submittedName>
</protein>
<dbReference type="GO" id="GO:0003677">
    <property type="term" value="F:DNA binding"/>
    <property type="evidence" value="ECO:0007669"/>
    <property type="project" value="InterPro"/>
</dbReference>
<reference evidence="1 2" key="1">
    <citation type="journal article" date="2017" name="Front. Cell. Infect. Microbiol.">
        <title>Whole Genome Sequence and Phylogenetic Analysis Show Helicobacter pylori Strains from Latin America Have Followed a Unique Evolution Pathway.</title>
        <authorList>
            <person name="Munoz-Ramirez Z.Y."/>
            <person name="Mendez-Tenorio A."/>
            <person name="Kato I."/>
            <person name="Bravo M.M."/>
            <person name="Rizzato C."/>
            <person name="Thorell K."/>
            <person name="Torres R.C."/>
            <person name="Aviles-Jimenez F."/>
            <person name="Camorlinga M."/>
            <person name="Canzian F."/>
            <person name="Torres J."/>
        </authorList>
    </citation>
    <scope>NUCLEOTIDE SEQUENCE [LARGE SCALE GENOMIC DNA]</scope>
    <source>
        <strain evidence="1 2">CC26084</strain>
    </source>
</reference>
<gene>
    <name evidence="1" type="ORF">B0X41_02130</name>
</gene>
<dbReference type="InterPro" id="IPR019057">
    <property type="entry name" value="Restrct_endonuc_II_Eco47II"/>
</dbReference>
<evidence type="ECO:0000313" key="1">
    <source>
        <dbReference type="EMBL" id="OOP96522.1"/>
    </source>
</evidence>
<dbReference type="Proteomes" id="UP000318399">
    <property type="component" value="Unassembled WGS sequence"/>
</dbReference>
<comment type="caution">
    <text evidence="1">The sequence shown here is derived from an EMBL/GenBank/DDBJ whole genome shotgun (WGS) entry which is preliminary data.</text>
</comment>
<sequence length="255" mass="30072">MQQDFYLTFIKQKDFEEHVFNTIKEYKDTLKSIDLAKFNANVIDPIKLCFDKNIFNLPYEKIIQKEIERQRDKSNNNSIGYFHQNIFKYIKNCEVPKNGWDVIVRKNNVNYYIEMKNKHNTMNSAASSKTYMRMQNTLLSEPNCICALVEVIAKISSDKEWVITLDGEKQSFNPRLRRISIDRFYHLVTDDNLAFKKLCLQLPITLKALLHSENITPKDSVLEELQALHPNMLFALYKLAFRSYDGFENFDIKSV</sequence>
<dbReference type="AlphaFoldDB" id="A0AB36KDR6"/>
<keyword evidence="1" id="KW-0255">Endonuclease</keyword>
<proteinExistence type="predicted"/>
<name>A0AB36KDR6_HELPX</name>
<dbReference type="GO" id="GO:0009036">
    <property type="term" value="F:type II site-specific deoxyribonuclease activity"/>
    <property type="evidence" value="ECO:0007669"/>
    <property type="project" value="InterPro"/>
</dbReference>
<organism evidence="1 2">
    <name type="scientific">Helicobacter pylori</name>
    <name type="common">Campylobacter pylori</name>
    <dbReference type="NCBI Taxonomy" id="210"/>
    <lineage>
        <taxon>Bacteria</taxon>
        <taxon>Pseudomonadati</taxon>
        <taxon>Campylobacterota</taxon>
        <taxon>Epsilonproteobacteria</taxon>
        <taxon>Campylobacterales</taxon>
        <taxon>Helicobacteraceae</taxon>
        <taxon>Helicobacter</taxon>
    </lineage>
</organism>
<keyword evidence="1" id="KW-0540">Nuclease</keyword>
<accession>A0AB36KDR6</accession>